<dbReference type="Pfam" id="PF11638">
    <property type="entry name" value="DnaA_N"/>
    <property type="match status" value="1"/>
</dbReference>
<dbReference type="InterPro" id="IPR001957">
    <property type="entry name" value="Chromosome_initiator_DnaA"/>
</dbReference>
<dbReference type="SUPFAM" id="SSF52540">
    <property type="entry name" value="P-loop containing nucleoside triphosphate hydrolases"/>
    <property type="match status" value="1"/>
</dbReference>
<dbReference type="AlphaFoldDB" id="A0A450WPI8"/>
<evidence type="ECO:0000256" key="5">
    <source>
        <dbReference type="ARBA" id="ARBA00022840"/>
    </source>
</evidence>
<dbReference type="GO" id="GO:0005886">
    <property type="term" value="C:plasma membrane"/>
    <property type="evidence" value="ECO:0007669"/>
    <property type="project" value="TreeGrafter"/>
</dbReference>
<dbReference type="NCBIfam" id="TIGR00362">
    <property type="entry name" value="DnaA"/>
    <property type="match status" value="1"/>
</dbReference>
<protein>
    <recommendedName>
        <fullName evidence="8 9">Chromosomal replication initiator protein DnaA</fullName>
    </recommendedName>
</protein>
<comment type="subcellular location">
    <subcellularLocation>
        <location evidence="8">Cytoplasm</location>
    </subcellularLocation>
</comment>
<dbReference type="SMART" id="SM00760">
    <property type="entry name" value="Bac_DnaA_C"/>
    <property type="match status" value="1"/>
</dbReference>
<comment type="domain">
    <text evidence="8">Domain I is involved in oligomerization and binding regulators, domain II is flexibile and of varying length in different bacteria, domain III forms the AAA+ region, while domain IV binds dsDNA.</text>
</comment>
<feature type="binding site" evidence="8">
    <location>
        <position position="162"/>
    </location>
    <ligand>
        <name>ATP</name>
        <dbReference type="ChEBI" id="CHEBI:30616"/>
    </ligand>
</feature>
<dbReference type="FunFam" id="1.10.8.60:FF:000003">
    <property type="entry name" value="Chromosomal replication initiator protein DnaA"/>
    <property type="match status" value="1"/>
</dbReference>
<dbReference type="Gene3D" id="1.10.1750.10">
    <property type="match status" value="1"/>
</dbReference>
<feature type="domain" description="AAA+ ATPase" evidence="12">
    <location>
        <begin position="149"/>
        <end position="280"/>
    </location>
</feature>
<keyword evidence="5 8" id="KW-0067">ATP-binding</keyword>
<dbReference type="PRINTS" id="PR00051">
    <property type="entry name" value="DNAA"/>
</dbReference>
<accession>A0A450WPI8</accession>
<evidence type="ECO:0000256" key="8">
    <source>
        <dbReference type="HAMAP-Rule" id="MF_00377"/>
    </source>
</evidence>
<evidence type="ECO:0000259" key="13">
    <source>
        <dbReference type="SMART" id="SM00760"/>
    </source>
</evidence>
<dbReference type="HAMAP" id="MF_00377">
    <property type="entry name" value="DnaA_bact"/>
    <property type="match status" value="1"/>
</dbReference>
<dbReference type="SMART" id="SM00382">
    <property type="entry name" value="AAA"/>
    <property type="match status" value="1"/>
</dbReference>
<feature type="binding site" evidence="8">
    <location>
        <position position="164"/>
    </location>
    <ligand>
        <name>ATP</name>
        <dbReference type="ChEBI" id="CHEBI:30616"/>
    </ligand>
</feature>
<dbReference type="Pfam" id="PF08299">
    <property type="entry name" value="Bac_DnaA_C"/>
    <property type="match status" value="1"/>
</dbReference>
<dbReference type="SUPFAM" id="SSF48295">
    <property type="entry name" value="TrpR-like"/>
    <property type="match status" value="1"/>
</dbReference>
<evidence type="ECO:0000256" key="11">
    <source>
        <dbReference type="RuleBase" id="RU004227"/>
    </source>
</evidence>
<gene>
    <name evidence="8" type="primary">dnaA</name>
    <name evidence="14" type="ORF">BECKLFY1418C_GA0070996_105113</name>
</gene>
<feature type="binding site" evidence="8">
    <location>
        <position position="163"/>
    </location>
    <ligand>
        <name>ATP</name>
        <dbReference type="ChEBI" id="CHEBI:30616"/>
    </ligand>
</feature>
<dbReference type="FunFam" id="3.40.50.300:FF:000103">
    <property type="entry name" value="Chromosomal replication initiator protein DnaA"/>
    <property type="match status" value="1"/>
</dbReference>
<comment type="subunit">
    <text evidence="8">Oligomerizes as a right-handed, spiral filament on DNA at oriC.</text>
</comment>
<keyword evidence="4 8" id="KW-0547">Nucleotide-binding</keyword>
<dbReference type="EMBL" id="CAADFN010000051">
    <property type="protein sequence ID" value="VFK18966.1"/>
    <property type="molecule type" value="Genomic_DNA"/>
</dbReference>
<dbReference type="PANTHER" id="PTHR30050:SF2">
    <property type="entry name" value="CHROMOSOMAL REPLICATION INITIATOR PROTEIN DNAA"/>
    <property type="match status" value="1"/>
</dbReference>
<dbReference type="InterPro" id="IPR013317">
    <property type="entry name" value="DnaA_dom"/>
</dbReference>
<dbReference type="CDD" id="cd06571">
    <property type="entry name" value="Bac_DnaA_C"/>
    <property type="match status" value="1"/>
</dbReference>
<dbReference type="Pfam" id="PF00308">
    <property type="entry name" value="Bac_DnaA"/>
    <property type="match status" value="1"/>
</dbReference>
<dbReference type="InterPro" id="IPR027417">
    <property type="entry name" value="P-loop_NTPase"/>
</dbReference>
<organism evidence="14">
    <name type="scientific">Candidatus Kentrum sp. LFY</name>
    <dbReference type="NCBI Taxonomy" id="2126342"/>
    <lineage>
        <taxon>Bacteria</taxon>
        <taxon>Pseudomonadati</taxon>
        <taxon>Pseudomonadota</taxon>
        <taxon>Gammaproteobacteria</taxon>
        <taxon>Candidatus Kentrum</taxon>
    </lineage>
</organism>
<proteinExistence type="inferred from homology"/>
<dbReference type="PROSITE" id="PS01008">
    <property type="entry name" value="DNAA"/>
    <property type="match status" value="1"/>
</dbReference>
<dbReference type="InterPro" id="IPR024633">
    <property type="entry name" value="DnaA_N_dom"/>
</dbReference>
<keyword evidence="6 8" id="KW-0446">Lipid-binding</keyword>
<dbReference type="GO" id="GO:0005737">
    <property type="term" value="C:cytoplasm"/>
    <property type="evidence" value="ECO:0007669"/>
    <property type="project" value="UniProtKB-SubCell"/>
</dbReference>
<comment type="similarity">
    <text evidence="1 8 11">Belongs to the DnaA family.</text>
</comment>
<dbReference type="InterPro" id="IPR038454">
    <property type="entry name" value="DnaA_N_sf"/>
</dbReference>
<feature type="region of interest" description="Domain IV, binds dsDNA" evidence="8">
    <location>
        <begin position="333"/>
        <end position="452"/>
    </location>
</feature>
<dbReference type="CDD" id="cd00009">
    <property type="entry name" value="AAA"/>
    <property type="match status" value="1"/>
</dbReference>
<keyword evidence="2 8" id="KW-0963">Cytoplasm</keyword>
<name>A0A450WPI8_9GAMM</name>
<keyword evidence="3 8" id="KW-0235">DNA replication</keyword>
<dbReference type="GO" id="GO:0006270">
    <property type="term" value="P:DNA replication initiation"/>
    <property type="evidence" value="ECO:0007669"/>
    <property type="project" value="UniProtKB-UniRule"/>
</dbReference>
<dbReference type="Gene3D" id="3.30.300.180">
    <property type="match status" value="1"/>
</dbReference>
<keyword evidence="7 8" id="KW-0238">DNA-binding</keyword>
<evidence type="ECO:0000256" key="10">
    <source>
        <dbReference type="RuleBase" id="RU000577"/>
    </source>
</evidence>
<feature type="domain" description="Chromosomal replication initiator DnaA C-terminal" evidence="13">
    <location>
        <begin position="360"/>
        <end position="429"/>
    </location>
</feature>
<sequence>MDYTLWKQCTDRLKMELPEYQFNTWILPLHAIEEKDSLTLLAPNEFIRDWVREHLISQIVKVITTLDRETGSPEIFVEVGTRETEETNLIDTRGPPVEEPKTYKKREIQIGRKGTGLRSDFTFDGFVEGKSNQLAKAASFQVADNPGEAYNPLLIYGGVGLGKTHLMHAIGHRIIENHPKKKVVYLHSERFVADMVKALQHNAINNFKKFYRSIDTLLIDDIQFFAGKDRSQEEFFHTFNALLEDQQQIVLTCDRYPKKVEGLEERLRSRFGWGLTVAIEPPDIETCQAILMKKASLARVILPNDVAFFIAKWIRSNVRELEGALRRVIASANFTRKPITIPLTKEALKDLLALQVKSVTIENIQKTVAQYYKVRIADLISKRRTRSITRPRQMAITLAKELTNNSLPEIGDAFGGRDHTTVLHSCRKIDELRKNDPGMEEDYTILLRTLRS</sequence>
<evidence type="ECO:0000256" key="3">
    <source>
        <dbReference type="ARBA" id="ARBA00022705"/>
    </source>
</evidence>
<evidence type="ECO:0000256" key="1">
    <source>
        <dbReference type="ARBA" id="ARBA00006583"/>
    </source>
</evidence>
<dbReference type="GO" id="GO:0006275">
    <property type="term" value="P:regulation of DNA replication"/>
    <property type="evidence" value="ECO:0007669"/>
    <property type="project" value="UniProtKB-UniRule"/>
</dbReference>
<evidence type="ECO:0000259" key="12">
    <source>
        <dbReference type="SMART" id="SM00382"/>
    </source>
</evidence>
<evidence type="ECO:0000256" key="4">
    <source>
        <dbReference type="ARBA" id="ARBA00022741"/>
    </source>
</evidence>
<dbReference type="InterPro" id="IPR018312">
    <property type="entry name" value="Chromosome_initiator_DnaA_CS"/>
</dbReference>
<dbReference type="Gene3D" id="3.40.50.300">
    <property type="entry name" value="P-loop containing nucleotide triphosphate hydrolases"/>
    <property type="match status" value="1"/>
</dbReference>
<comment type="function">
    <text evidence="8 10">Plays an essential role in the initiation and regulation of chromosomal replication. ATP-DnaA binds to the origin of replication (oriC) to initiate formation of the DNA replication initiation complex once per cell cycle. Binds the DnaA box (a 9 base pair repeat at the origin) and separates the double-stranded (ds)DNA. Forms a right-handed helical filament on oriC DNA; dsDNA binds to the exterior of the filament while single-stranded (ss)DNA is stabiized in the filament's interior. The ATP-DnaA-oriC complex binds and stabilizes one strand of the AT-rich DNA unwinding element (DUE), permitting loading of DNA polymerase. After initiation quickly degrades to an ADP-DnaA complex that is not apt for DNA replication. Binds acidic phospholipids.</text>
</comment>
<comment type="caution">
    <text evidence="8">Lacks conserved residue(s) required for the propagation of feature annotation.</text>
</comment>
<dbReference type="InterPro" id="IPR013159">
    <property type="entry name" value="DnaA_C"/>
</dbReference>
<dbReference type="InterPro" id="IPR020591">
    <property type="entry name" value="Chromosome_initiator_DnaA-like"/>
</dbReference>
<feature type="region of interest" description="Domain III, AAA+ region" evidence="8">
    <location>
        <begin position="116"/>
        <end position="332"/>
    </location>
</feature>
<dbReference type="InterPro" id="IPR010921">
    <property type="entry name" value="Trp_repressor/repl_initiator"/>
</dbReference>
<evidence type="ECO:0000256" key="2">
    <source>
        <dbReference type="ARBA" id="ARBA00022490"/>
    </source>
</evidence>
<dbReference type="PANTHER" id="PTHR30050">
    <property type="entry name" value="CHROMOSOMAL REPLICATION INITIATOR PROTEIN DNAA"/>
    <property type="match status" value="1"/>
</dbReference>
<dbReference type="InterPro" id="IPR003593">
    <property type="entry name" value="AAA+_ATPase"/>
</dbReference>
<evidence type="ECO:0000313" key="14">
    <source>
        <dbReference type="EMBL" id="VFK18966.1"/>
    </source>
</evidence>
<evidence type="ECO:0000256" key="7">
    <source>
        <dbReference type="ARBA" id="ARBA00023125"/>
    </source>
</evidence>
<dbReference type="GO" id="GO:0003688">
    <property type="term" value="F:DNA replication origin binding"/>
    <property type="evidence" value="ECO:0007669"/>
    <property type="project" value="UniProtKB-UniRule"/>
</dbReference>
<evidence type="ECO:0000256" key="6">
    <source>
        <dbReference type="ARBA" id="ARBA00023121"/>
    </source>
</evidence>
<dbReference type="Gene3D" id="1.10.8.60">
    <property type="match status" value="1"/>
</dbReference>
<dbReference type="GO" id="GO:0008289">
    <property type="term" value="F:lipid binding"/>
    <property type="evidence" value="ECO:0007669"/>
    <property type="project" value="UniProtKB-KW"/>
</dbReference>
<dbReference type="GO" id="GO:0005524">
    <property type="term" value="F:ATP binding"/>
    <property type="evidence" value="ECO:0007669"/>
    <property type="project" value="UniProtKB-UniRule"/>
</dbReference>
<feature type="region of interest" description="Domain I, interacts with DnaA modulators" evidence="8">
    <location>
        <begin position="1"/>
        <end position="87"/>
    </location>
</feature>
<evidence type="ECO:0000256" key="9">
    <source>
        <dbReference type="NCBIfam" id="TIGR00362"/>
    </source>
</evidence>
<reference evidence="14" key="1">
    <citation type="submission" date="2019-02" db="EMBL/GenBank/DDBJ databases">
        <authorList>
            <person name="Gruber-Vodicka R. H."/>
            <person name="Seah K. B. B."/>
        </authorList>
    </citation>
    <scope>NUCLEOTIDE SEQUENCE</scope>
    <source>
        <strain evidence="14">BECK_BY7</strain>
    </source>
</reference>
<feature type="binding site" evidence="8">
    <location>
        <position position="160"/>
    </location>
    <ligand>
        <name>ATP</name>
        <dbReference type="ChEBI" id="CHEBI:30616"/>
    </ligand>
</feature>